<name>A0ACD3AME6_9AGAR</name>
<reference evidence="1 2" key="1">
    <citation type="journal article" date="2019" name="Nat. Ecol. Evol.">
        <title>Megaphylogeny resolves global patterns of mushroom evolution.</title>
        <authorList>
            <person name="Varga T."/>
            <person name="Krizsan K."/>
            <person name="Foldi C."/>
            <person name="Dima B."/>
            <person name="Sanchez-Garcia M."/>
            <person name="Sanchez-Ramirez S."/>
            <person name="Szollosi G.J."/>
            <person name="Szarkandi J.G."/>
            <person name="Papp V."/>
            <person name="Albert L."/>
            <person name="Andreopoulos W."/>
            <person name="Angelini C."/>
            <person name="Antonin V."/>
            <person name="Barry K.W."/>
            <person name="Bougher N.L."/>
            <person name="Buchanan P."/>
            <person name="Buyck B."/>
            <person name="Bense V."/>
            <person name="Catcheside P."/>
            <person name="Chovatia M."/>
            <person name="Cooper J."/>
            <person name="Damon W."/>
            <person name="Desjardin D."/>
            <person name="Finy P."/>
            <person name="Geml J."/>
            <person name="Haridas S."/>
            <person name="Hughes K."/>
            <person name="Justo A."/>
            <person name="Karasinski D."/>
            <person name="Kautmanova I."/>
            <person name="Kiss B."/>
            <person name="Kocsube S."/>
            <person name="Kotiranta H."/>
            <person name="LaButti K.M."/>
            <person name="Lechner B.E."/>
            <person name="Liimatainen K."/>
            <person name="Lipzen A."/>
            <person name="Lukacs Z."/>
            <person name="Mihaltcheva S."/>
            <person name="Morgado L.N."/>
            <person name="Niskanen T."/>
            <person name="Noordeloos M.E."/>
            <person name="Ohm R.A."/>
            <person name="Ortiz-Santana B."/>
            <person name="Ovrebo C."/>
            <person name="Racz N."/>
            <person name="Riley R."/>
            <person name="Savchenko A."/>
            <person name="Shiryaev A."/>
            <person name="Soop K."/>
            <person name="Spirin V."/>
            <person name="Szebenyi C."/>
            <person name="Tomsovsky M."/>
            <person name="Tulloss R.E."/>
            <person name="Uehling J."/>
            <person name="Grigoriev I.V."/>
            <person name="Vagvolgyi C."/>
            <person name="Papp T."/>
            <person name="Martin F.M."/>
            <person name="Miettinen O."/>
            <person name="Hibbett D.S."/>
            <person name="Nagy L.G."/>
        </authorList>
    </citation>
    <scope>NUCLEOTIDE SEQUENCE [LARGE SCALE GENOMIC DNA]</scope>
    <source>
        <strain evidence="1 2">NL-1719</strain>
    </source>
</reference>
<gene>
    <name evidence="1" type="ORF">BDN72DRAFT_843636</name>
</gene>
<evidence type="ECO:0000313" key="1">
    <source>
        <dbReference type="EMBL" id="TFK66940.1"/>
    </source>
</evidence>
<dbReference type="EMBL" id="ML208390">
    <property type="protein sequence ID" value="TFK66940.1"/>
    <property type="molecule type" value="Genomic_DNA"/>
</dbReference>
<protein>
    <submittedName>
        <fullName evidence="1">Uncharacterized protein</fullName>
    </submittedName>
</protein>
<accession>A0ACD3AME6</accession>
<sequence length="185" mass="21095">MVFTRSHSPISTAPIELLTEIFLLASVGDPTLFPRDKRLFLLRITWVSKHWRAVALNSANLLSTVQLRFDSMTSPVCIQSALPHPQDFLQAPDSQWGPGSVSKVWILGLFRPHDHIRPCQRPDLLLWFQLLRWTNWHNTFVRSSFLKWFGEEVAMSLPASSRKSCYCDASNSESANPICTRRMGG</sequence>
<organism evidence="1 2">
    <name type="scientific">Pluteus cervinus</name>
    <dbReference type="NCBI Taxonomy" id="181527"/>
    <lineage>
        <taxon>Eukaryota</taxon>
        <taxon>Fungi</taxon>
        <taxon>Dikarya</taxon>
        <taxon>Basidiomycota</taxon>
        <taxon>Agaricomycotina</taxon>
        <taxon>Agaricomycetes</taxon>
        <taxon>Agaricomycetidae</taxon>
        <taxon>Agaricales</taxon>
        <taxon>Pluteineae</taxon>
        <taxon>Pluteaceae</taxon>
        <taxon>Pluteus</taxon>
    </lineage>
</organism>
<proteinExistence type="predicted"/>
<keyword evidence="2" id="KW-1185">Reference proteome</keyword>
<dbReference type="Proteomes" id="UP000308600">
    <property type="component" value="Unassembled WGS sequence"/>
</dbReference>
<evidence type="ECO:0000313" key="2">
    <source>
        <dbReference type="Proteomes" id="UP000308600"/>
    </source>
</evidence>